<dbReference type="PANTHER" id="PTHR33221:SF5">
    <property type="entry name" value="HTH-TYPE TRANSCRIPTIONAL REGULATOR ISCR"/>
    <property type="match status" value="1"/>
</dbReference>
<protein>
    <submittedName>
        <fullName evidence="2">Rrf2 family transcriptional regulator</fullName>
    </submittedName>
</protein>
<name>A0A3R5ZL55_9FIRM</name>
<reference evidence="2 3" key="1">
    <citation type="submission" date="2018-08" db="EMBL/GenBank/DDBJ databases">
        <title>A genome reference for cultivated species of the human gut microbiota.</title>
        <authorList>
            <person name="Zou Y."/>
            <person name="Xue W."/>
            <person name="Luo G."/>
        </authorList>
    </citation>
    <scope>NUCLEOTIDE SEQUENCE [LARGE SCALE GENOMIC DNA]</scope>
    <source>
        <strain evidence="2 3">AF22-21</strain>
    </source>
</reference>
<organism evidence="2 3">
    <name type="scientific">Coprococcus eutactus</name>
    <dbReference type="NCBI Taxonomy" id="33043"/>
    <lineage>
        <taxon>Bacteria</taxon>
        <taxon>Bacillati</taxon>
        <taxon>Bacillota</taxon>
        <taxon>Clostridia</taxon>
        <taxon>Lachnospirales</taxon>
        <taxon>Lachnospiraceae</taxon>
        <taxon>Coprococcus</taxon>
    </lineage>
</organism>
<keyword evidence="1" id="KW-0238">DNA-binding</keyword>
<evidence type="ECO:0000256" key="1">
    <source>
        <dbReference type="ARBA" id="ARBA00023125"/>
    </source>
</evidence>
<dbReference type="SUPFAM" id="SSF46785">
    <property type="entry name" value="Winged helix' DNA-binding domain"/>
    <property type="match status" value="1"/>
</dbReference>
<dbReference type="GO" id="GO:0003700">
    <property type="term" value="F:DNA-binding transcription factor activity"/>
    <property type="evidence" value="ECO:0007669"/>
    <property type="project" value="TreeGrafter"/>
</dbReference>
<dbReference type="InterPro" id="IPR036390">
    <property type="entry name" value="WH_DNA-bd_sf"/>
</dbReference>
<dbReference type="EMBL" id="QRVK01000019">
    <property type="protein sequence ID" value="RGS41467.1"/>
    <property type="molecule type" value="Genomic_DNA"/>
</dbReference>
<dbReference type="NCBIfam" id="TIGR00738">
    <property type="entry name" value="rrf2_super"/>
    <property type="match status" value="1"/>
</dbReference>
<dbReference type="PANTHER" id="PTHR33221">
    <property type="entry name" value="WINGED HELIX-TURN-HELIX TRANSCRIPTIONAL REGULATOR, RRF2 FAMILY"/>
    <property type="match status" value="1"/>
</dbReference>
<dbReference type="RefSeq" id="WP_119202793.1">
    <property type="nucleotide sequence ID" value="NZ_CABIWG010000009.1"/>
</dbReference>
<dbReference type="InterPro" id="IPR000944">
    <property type="entry name" value="Tscrpt_reg_Rrf2"/>
</dbReference>
<evidence type="ECO:0000313" key="2">
    <source>
        <dbReference type="EMBL" id="RGS41467.1"/>
    </source>
</evidence>
<accession>A0A3R5ZL55</accession>
<gene>
    <name evidence="2" type="ORF">DWX94_08555</name>
</gene>
<dbReference type="AlphaFoldDB" id="A0A3R5ZL55"/>
<dbReference type="Proteomes" id="UP000283295">
    <property type="component" value="Unassembled WGS sequence"/>
</dbReference>
<comment type="caution">
    <text evidence="2">The sequence shown here is derived from an EMBL/GenBank/DDBJ whole genome shotgun (WGS) entry which is preliminary data.</text>
</comment>
<dbReference type="OrthoDB" id="9808360at2"/>
<proteinExistence type="predicted"/>
<dbReference type="PROSITE" id="PS51197">
    <property type="entry name" value="HTH_RRF2_2"/>
    <property type="match status" value="1"/>
</dbReference>
<dbReference type="Gene3D" id="1.10.10.10">
    <property type="entry name" value="Winged helix-like DNA-binding domain superfamily/Winged helix DNA-binding domain"/>
    <property type="match status" value="1"/>
</dbReference>
<sequence>MKVSTKGRYALRFLINIASRTDGKPVSIKDVAAQEEISEKYLEQITSVLNSGGLVKSTRGPQGGYLLRKAPEDITVGMVLRLTEGGISPVACLDADEFQCDREARCSTIGLWRRLDKAIRDVVDTTTIADLVAERPEAADNYCI</sequence>
<dbReference type="Pfam" id="PF02082">
    <property type="entry name" value="Rrf2"/>
    <property type="match status" value="1"/>
</dbReference>
<evidence type="ECO:0000313" key="3">
    <source>
        <dbReference type="Proteomes" id="UP000283295"/>
    </source>
</evidence>
<dbReference type="InterPro" id="IPR036388">
    <property type="entry name" value="WH-like_DNA-bd_sf"/>
</dbReference>
<dbReference type="GO" id="GO:0003677">
    <property type="term" value="F:DNA binding"/>
    <property type="evidence" value="ECO:0007669"/>
    <property type="project" value="UniProtKB-KW"/>
</dbReference>
<dbReference type="InterPro" id="IPR030489">
    <property type="entry name" value="TR_Rrf2-type_CS"/>
</dbReference>
<dbReference type="GO" id="GO:0005829">
    <property type="term" value="C:cytosol"/>
    <property type="evidence" value="ECO:0007669"/>
    <property type="project" value="TreeGrafter"/>
</dbReference>
<dbReference type="PROSITE" id="PS01332">
    <property type="entry name" value="HTH_RRF2_1"/>
    <property type="match status" value="1"/>
</dbReference>